<name>A0A0J7JYV2_LASNI</name>
<dbReference type="AlphaFoldDB" id="A0A0J7JYV2"/>
<dbReference type="PaxDb" id="67767-A0A0J7JYV2"/>
<evidence type="ECO:0000313" key="2">
    <source>
        <dbReference type="Proteomes" id="UP000036403"/>
    </source>
</evidence>
<dbReference type="OrthoDB" id="6615613at2759"/>
<proteinExistence type="predicted"/>
<evidence type="ECO:0000313" key="1">
    <source>
        <dbReference type="EMBL" id="KMQ83262.1"/>
    </source>
</evidence>
<dbReference type="EMBL" id="LBMM01020550">
    <property type="protein sequence ID" value="KMQ83262.1"/>
    <property type="molecule type" value="Genomic_DNA"/>
</dbReference>
<organism evidence="1 2">
    <name type="scientific">Lasius niger</name>
    <name type="common">Black garden ant</name>
    <dbReference type="NCBI Taxonomy" id="67767"/>
    <lineage>
        <taxon>Eukaryota</taxon>
        <taxon>Metazoa</taxon>
        <taxon>Ecdysozoa</taxon>
        <taxon>Arthropoda</taxon>
        <taxon>Hexapoda</taxon>
        <taxon>Insecta</taxon>
        <taxon>Pterygota</taxon>
        <taxon>Neoptera</taxon>
        <taxon>Endopterygota</taxon>
        <taxon>Hymenoptera</taxon>
        <taxon>Apocrita</taxon>
        <taxon>Aculeata</taxon>
        <taxon>Formicoidea</taxon>
        <taxon>Formicidae</taxon>
        <taxon>Formicinae</taxon>
        <taxon>Lasius</taxon>
        <taxon>Lasius</taxon>
    </lineage>
</organism>
<keyword evidence="2" id="KW-1185">Reference proteome</keyword>
<dbReference type="Proteomes" id="UP000036403">
    <property type="component" value="Unassembled WGS sequence"/>
</dbReference>
<reference evidence="1 2" key="1">
    <citation type="submission" date="2015-04" db="EMBL/GenBank/DDBJ databases">
        <title>Lasius niger genome sequencing.</title>
        <authorList>
            <person name="Konorov E.A."/>
            <person name="Nikitin M.A."/>
            <person name="Kirill M.V."/>
            <person name="Chang P."/>
        </authorList>
    </citation>
    <scope>NUCLEOTIDE SEQUENCE [LARGE SCALE GENOMIC DNA]</scope>
    <source>
        <tissue evidence="1">Whole</tissue>
    </source>
</reference>
<protein>
    <submittedName>
        <fullName evidence="1">Uncharacterized protein</fullName>
    </submittedName>
</protein>
<comment type="caution">
    <text evidence="1">The sequence shown here is derived from an EMBL/GenBank/DDBJ whole genome shotgun (WGS) entry which is preliminary data.</text>
</comment>
<accession>A0A0J7JYV2</accession>
<sequence length="187" mass="21146">MELLQQSCFSQYEEATNTIVIDENNIVIIGNKLCIDIDLPESQDADMTTDELLIACVGQKPALYDHRLSVAERTLLKTNALWQEICNIMGDIMDVATAKIKMEVLGRLLCEGQEKKTMNTSQDSKYSAQKFVDIIFTDVTDVIDIIDIIDITVITDTIRIRPQCIEESIHCTDIACECKGMFYIKLK</sequence>
<gene>
    <name evidence="1" type="ORF">RF55_20497</name>
</gene>